<dbReference type="EMBL" id="UXSR01005416">
    <property type="protein sequence ID" value="VDD81843.1"/>
    <property type="molecule type" value="Genomic_DNA"/>
</dbReference>
<dbReference type="FunFam" id="2.170.150.20:FF:000005">
    <property type="entry name" value="Blast:Protein cereblon homolog"/>
    <property type="match status" value="1"/>
</dbReference>
<comment type="similarity">
    <text evidence="1">Belongs to the CRBN family.</text>
</comment>
<dbReference type="CDD" id="cd15777">
    <property type="entry name" value="CRBN_C_like"/>
    <property type="match status" value="1"/>
</dbReference>
<sequence>MSDDSQSDAESTENFDTVDSIADGFDRLVYTPSTQSPYLGEDAITVDTHNHQEAGSVVSLRAFYRPGIVLVPGYSLPLLLEGSTEADILRTFSGPVVVLPGCFSDRILLTDFIGHVATIADLITIRVSGNNLSPVLLGRQRLRIIEVSASTMFFIPYQCLCPVTMEQARLGWQDFHALISFRNQLTCKGVVLPEVSLDQPSSGPLGLFFMPPSWSRFASEPDFSSPVSNFVEDNQRSNPRVMPHPLPGEPFAIFDTSRSSWRPPEAADGDEDDETAVPQSRCRLLCRRDVIASVADSLTPLRAWVYRQYDLAFLVAEIRAELSRWTNTWRMEQWNPSLAVPFSYWLLQNLPLSCTLKAEMLKIDHVVQRLRAALHVIRACSVLACSFCNANITSQKDVICLAQEGSMQAYVNPQGFIFDMLTLSTVQTGAIDLIGEPSDQYSWFPGYAWTIAQCAGCQSHMGWQFTATNADLRPRMFWGIKRQALVHSTDEDMKVML</sequence>
<accession>A0A0R3UJX9</accession>
<evidence type="ECO:0000313" key="10">
    <source>
        <dbReference type="Proteomes" id="UP000267029"/>
    </source>
</evidence>
<feature type="domain" description="CULT" evidence="8">
    <location>
        <begin position="380"/>
        <end position="489"/>
    </location>
</feature>
<name>A0A0R3UJX9_MESCO</name>
<organism evidence="9 10">
    <name type="scientific">Mesocestoides corti</name>
    <name type="common">Flatworm</name>
    <dbReference type="NCBI Taxonomy" id="53468"/>
    <lineage>
        <taxon>Eukaryota</taxon>
        <taxon>Metazoa</taxon>
        <taxon>Spiralia</taxon>
        <taxon>Lophotrochozoa</taxon>
        <taxon>Platyhelminthes</taxon>
        <taxon>Cestoda</taxon>
        <taxon>Eucestoda</taxon>
        <taxon>Cyclophyllidea</taxon>
        <taxon>Mesocestoididae</taxon>
        <taxon>Mesocestoides</taxon>
    </lineage>
</organism>
<keyword evidence="10" id="KW-1185">Reference proteome</keyword>
<evidence type="ECO:0000256" key="3">
    <source>
        <dbReference type="ARBA" id="ARBA00022723"/>
    </source>
</evidence>
<dbReference type="InterPro" id="IPR034750">
    <property type="entry name" value="CULT"/>
</dbReference>
<dbReference type="AlphaFoldDB" id="A0A0R3UJX9"/>
<dbReference type="Gene3D" id="2.170.150.20">
    <property type="entry name" value="Peptide methionine sulfoxide reductase"/>
    <property type="match status" value="1"/>
</dbReference>
<dbReference type="Gene3D" id="1.20.58.1480">
    <property type="match status" value="1"/>
</dbReference>
<dbReference type="Pfam" id="PF03226">
    <property type="entry name" value="Yippee-Mis18"/>
    <property type="match status" value="1"/>
</dbReference>
<evidence type="ECO:0000313" key="9">
    <source>
        <dbReference type="EMBL" id="VDD81843.1"/>
    </source>
</evidence>
<dbReference type="Proteomes" id="UP000267029">
    <property type="component" value="Unassembled WGS sequence"/>
</dbReference>
<comment type="subunit">
    <text evidence="7">Likely a component of a DCX (DDB1-CUL4-X-box) protein ligase complex. May interact with pic/DDB1.</text>
</comment>
<dbReference type="InterPro" id="IPR004910">
    <property type="entry name" value="Yippee/Mis18/Cereblon"/>
</dbReference>
<evidence type="ECO:0000256" key="2">
    <source>
        <dbReference type="ARBA" id="ARBA00014394"/>
    </source>
</evidence>
<evidence type="ECO:0000256" key="6">
    <source>
        <dbReference type="ARBA" id="ARBA00046075"/>
    </source>
</evidence>
<reference evidence="9 10" key="1">
    <citation type="submission" date="2018-10" db="EMBL/GenBank/DDBJ databases">
        <authorList>
            <consortium name="Pathogen Informatics"/>
        </authorList>
    </citation>
    <scope>NUCLEOTIDE SEQUENCE [LARGE SCALE GENOMIC DNA]</scope>
</reference>
<evidence type="ECO:0000256" key="5">
    <source>
        <dbReference type="ARBA" id="ARBA00030079"/>
    </source>
</evidence>
<gene>
    <name evidence="9" type="ORF">MCOS_LOCUS7846</name>
</gene>
<comment type="function">
    <text evidence="6">Substrate recognition component of a DCX (DDB1-CUL4-X-box) E3 protein ligase complex that mediates the ubiquitination and subsequent proteasomal degradation of target proteins. Has an essential role in mediating growth by negatively regulating insulin signaling. It also has a role in maintaining presynaptic function in the neuromuscular junction synapses of third-instar larvae.</text>
</comment>
<keyword evidence="4" id="KW-0862">Zinc</keyword>
<dbReference type="STRING" id="53468.A0A0R3UJX9"/>
<evidence type="ECO:0000256" key="7">
    <source>
        <dbReference type="ARBA" id="ARBA00046796"/>
    </source>
</evidence>
<evidence type="ECO:0000256" key="1">
    <source>
        <dbReference type="ARBA" id="ARBA00005293"/>
    </source>
</evidence>
<dbReference type="PROSITE" id="PS51788">
    <property type="entry name" value="CULT"/>
    <property type="match status" value="1"/>
</dbReference>
<keyword evidence="3" id="KW-0479">Metal-binding</keyword>
<evidence type="ECO:0000256" key="4">
    <source>
        <dbReference type="ARBA" id="ARBA00022833"/>
    </source>
</evidence>
<protein>
    <recommendedName>
        <fullName evidence="2">Protein cereblon</fullName>
    </recommendedName>
    <alternativeName>
        <fullName evidence="5">Protein ohgata</fullName>
    </alternativeName>
</protein>
<evidence type="ECO:0000259" key="8">
    <source>
        <dbReference type="PROSITE" id="PS51788"/>
    </source>
</evidence>
<dbReference type="GO" id="GO:0046872">
    <property type="term" value="F:metal ion binding"/>
    <property type="evidence" value="ECO:0007669"/>
    <property type="project" value="UniProtKB-KW"/>
</dbReference>
<proteinExistence type="inferred from homology"/>
<dbReference type="OrthoDB" id="267517at2759"/>